<dbReference type="Pfam" id="PF14726">
    <property type="entry name" value="RTTN_N"/>
    <property type="match status" value="1"/>
</dbReference>
<feature type="region of interest" description="Disordered" evidence="1">
    <location>
        <begin position="1501"/>
        <end position="1670"/>
    </location>
</feature>
<dbReference type="InterPro" id="IPR029249">
    <property type="entry name" value="Rotatin_N"/>
</dbReference>
<accession>A0AAD9KEU9</accession>
<dbReference type="GO" id="GO:0036064">
    <property type="term" value="C:ciliary basal body"/>
    <property type="evidence" value="ECO:0007669"/>
    <property type="project" value="InterPro"/>
</dbReference>
<evidence type="ECO:0000313" key="4">
    <source>
        <dbReference type="Proteomes" id="UP001208570"/>
    </source>
</evidence>
<dbReference type="PANTHER" id="PTHR31691">
    <property type="entry name" value="ROTATIN"/>
    <property type="match status" value="1"/>
</dbReference>
<dbReference type="PANTHER" id="PTHR31691:SF1">
    <property type="entry name" value="ROTATIN"/>
    <property type="match status" value="1"/>
</dbReference>
<protein>
    <recommendedName>
        <fullName evidence="2">Rotatin N-terminal domain-containing protein</fullName>
    </recommendedName>
</protein>
<dbReference type="SUPFAM" id="SSF48371">
    <property type="entry name" value="ARM repeat"/>
    <property type="match status" value="3"/>
</dbReference>
<evidence type="ECO:0000259" key="2">
    <source>
        <dbReference type="Pfam" id="PF14726"/>
    </source>
</evidence>
<dbReference type="InterPro" id="IPR016024">
    <property type="entry name" value="ARM-type_fold"/>
</dbReference>
<dbReference type="GO" id="GO:0007099">
    <property type="term" value="P:centriole replication"/>
    <property type="evidence" value="ECO:0007669"/>
    <property type="project" value="TreeGrafter"/>
</dbReference>
<feature type="region of interest" description="Disordered" evidence="1">
    <location>
        <begin position="310"/>
        <end position="366"/>
    </location>
</feature>
<dbReference type="Gene3D" id="1.25.10.10">
    <property type="entry name" value="Leucine-rich Repeat Variant"/>
    <property type="match status" value="2"/>
</dbReference>
<feature type="compositionally biased region" description="Low complexity" evidence="1">
    <location>
        <begin position="1508"/>
        <end position="1539"/>
    </location>
</feature>
<keyword evidence="4" id="KW-1185">Reference proteome</keyword>
<dbReference type="GO" id="GO:0005813">
    <property type="term" value="C:centrosome"/>
    <property type="evidence" value="ECO:0007669"/>
    <property type="project" value="InterPro"/>
</dbReference>
<sequence length="2309" mass="258409">MGEGAMKRHQLEEIRARSLKNILSKLEHNLICDADLVQEKHLHIRLLEWFNFPSCPLQQQVLALILRLSKHSSAAQIYVDIGGVEFLSQLRSNSESSLHKLIDEILDNFFHLPYTEQQQHIPQCLYQQHAHTIGAVPAEFLQPTEFVTGQELQPVDVPQNIGKQPSPEPQLTGYFGQEMEDTKPNAYIRETVPAATASCFKFCTFPWIPLTPTDRHVLSSTDVSLKSKDVSLVISACEFLSDVVFRDFPAEVFLQRPFIIKSLLSLLVVPANDFSDLSEHTIQTLKDLTSALETRIYYYQDPTLYTPKQDFALRSPPGSSSSSFLSHSLASSDSRPSVIGHSDTRQGGDGQDGDSSQNTSNTGMPEQIGDLIEQTDVDEVQSLQFLQWTTPQFCIALLEKILPCLKTANEHFVLNGLSLIHQVAALLRESVSATTLWEDSSLPARELREKFHDILEMIGDVMYLHHHSNLSVMAPTAKMAEHRMAYIGLAVFLVRLIETLVPVENIKDALPEFTVGIIGLLSQDEPMSYSYPDIRIFTSGLLQQLDPDGFNLLTHTQTICLSMTNTCTFLMEYKDLSDDKVLDLLNMAEDSLRSLCYHQNLEYKKTSPNPLAIQQSLSILLMITAHPLADVRQQAYKTILTIVKEALGVEHVIEPTSTLSQSIIFLFDDKFLYQLMSFGCSDTDYKVQQMAEEILLYLLQSQLLVPASRWQQLLDSIVGVLPILQGLGEPDTKLSKCIVGLLATDPQLDNGALPLLERFRGTLRCMYSPHARIRMEGLGKIAWFLANEEDSMRKLPLFSDLDVTNLTNILLVDPQRSLLDEDTEPSVFTPESLKKVFEIFVSESVEATVRHSAGEQLAIIMHDPSLHGTFHKLFALDKILMMMKAGVQKPESNTVNVYSTVLPCIVKILRCLVQHDYTLRHKWAHDTTMYYLILRCGLLHHRDTVARKEVSELFAFLLFDEVAQVKLWENQDVEAPITFSLPYFITKRYNLPFRCLTHHSSSPYMIQMPPDPDPLMSGSLAEMLRIVWNVSWHGDISEALKSDTPSEDDQIQYNKYLRLTPVDRVILSTSHMPSAIQQCVYNIENATGHSMVAKAVLHFSSCLVVSTHHNITEVLQQIKWQEAITRFITVIPCSSADESLLGEILQMLILLLNVPYGKSTDFMKWAVTLLQNPKGALLGLLNRTETSSDDISEDVLKARRQLNRHLLKFVQTFIGKYPYSLINRRTFECVRGDLTQNLLTRISRRDTTHFYNLASLESTLLCLMHITARPGWSLGSPESNSLSLSLQTLQNLSEVISAFHFGRGGMSMSYMGCGVTRCATICLRHLAYEMATQLQSKDWPRNWLFSRQATADSVGESGLHWLIPLWSYRDTEVRAAGVGIAAALTSTEAGRITMATQCQHIPGGIWGTAFSLLLDQTECSIVREQAALLLVNLTSQPMSSGSVETAATVWQGPIVRNEETQVSLVGLSALLALLHHSQFYHEMMVLLSNYYPQPAIHPVSVAGRSPQSSHHTSQGTLTTTGSVTPGGTSHMTDTSTSTSQFSAMAEHLSQLSLRPDTMGQNPNNNLEASTGTQLRQNSTQLRQNSTQLRQNNTQAGPETGQSQQDSVQLRSGDGTEPRHNNVSQRADITPTGSLGGLQTASRSNQTQSPSVGTNTPASLPGDRSGTPSSSDISIRAEYQSIVTPCLVSAVCHLLGNIVAIAPQDTLLCINAENIHTALINLLDIGLIEAYRTELCNTLYKKQFLITFQDLLRVHCDILDIIRKCLLQDDNIRTDLLQNNNGLKQIVRMLGVSYQDDPDTEAICTRLWYTVFRLLASLLQSDGQKALPYITPVIVKYWSTVSGRVVRILQDDIQTETELWVAAQTFLALLLCEEGKLLKHQDGEKDPDTYYILDRLDDESSKGTGDLFNSSSGTVLCQELIKAYDVVCRRSLEQHYIVKMAVMNALKMLLHRTRTAKAAALEAGLVETVCSHLKHIHLQLNMDALELSKATQNKKKDNPLIAELILNFDLLRNFMFDYSEVKVAAYECSLAGIVHCIWAWCQIDTSLMDTTLALLSTFTAKCTQAASSLAFTSPSQILERPLLQAQHSNNSLVHALIKMLQRQSSLTHSKQLLRAGFSLLANLTLSQECRGILWKSNFLHEFAGFSPKKNKKNKQSRLLETLWLKLLVNLSFSTEGQNMILKIDDSVSLLLEFGTSSSTYNQAYATLILRNLCFHSANKPKLLSNDKLVPFFVELLEVSDGEVKKVVASALLALAYNNQKAKGVLKNGHTQRKIQDCYNHLVNLSEDAKQTTWLRNSTRDLENLLLLLRT</sequence>
<dbReference type="GO" id="GO:0005814">
    <property type="term" value="C:centriole"/>
    <property type="evidence" value="ECO:0007669"/>
    <property type="project" value="TreeGrafter"/>
</dbReference>
<feature type="compositionally biased region" description="Low complexity" evidence="1">
    <location>
        <begin position="313"/>
        <end position="337"/>
    </location>
</feature>
<feature type="compositionally biased region" description="Polar residues" evidence="1">
    <location>
        <begin position="1620"/>
        <end position="1657"/>
    </location>
</feature>
<proteinExistence type="predicted"/>
<dbReference type="GO" id="GO:0010457">
    <property type="term" value="P:centriole-centriole cohesion"/>
    <property type="evidence" value="ECO:0007669"/>
    <property type="project" value="TreeGrafter"/>
</dbReference>
<evidence type="ECO:0000256" key="1">
    <source>
        <dbReference type="SAM" id="MobiDB-lite"/>
    </source>
</evidence>
<dbReference type="EMBL" id="JAODUP010000007">
    <property type="protein sequence ID" value="KAK2169790.1"/>
    <property type="molecule type" value="Genomic_DNA"/>
</dbReference>
<feature type="compositionally biased region" description="Polar residues" evidence="1">
    <location>
        <begin position="1558"/>
        <end position="1609"/>
    </location>
</feature>
<dbReference type="InterPro" id="IPR030791">
    <property type="entry name" value="Rotatin"/>
</dbReference>
<name>A0AAD9KEU9_9ANNE</name>
<dbReference type="InterPro" id="IPR011989">
    <property type="entry name" value="ARM-like"/>
</dbReference>
<comment type="caution">
    <text evidence="3">The sequence shown here is derived from an EMBL/GenBank/DDBJ whole genome shotgun (WGS) entry which is preliminary data.</text>
</comment>
<organism evidence="3 4">
    <name type="scientific">Paralvinella palmiformis</name>
    <dbReference type="NCBI Taxonomy" id="53620"/>
    <lineage>
        <taxon>Eukaryota</taxon>
        <taxon>Metazoa</taxon>
        <taxon>Spiralia</taxon>
        <taxon>Lophotrochozoa</taxon>
        <taxon>Annelida</taxon>
        <taxon>Polychaeta</taxon>
        <taxon>Sedentaria</taxon>
        <taxon>Canalipalpata</taxon>
        <taxon>Terebellida</taxon>
        <taxon>Terebelliformia</taxon>
        <taxon>Alvinellidae</taxon>
        <taxon>Paralvinella</taxon>
    </lineage>
</organism>
<feature type="domain" description="Rotatin N-terminal" evidence="2">
    <location>
        <begin position="13"/>
        <end position="108"/>
    </location>
</feature>
<evidence type="ECO:0000313" key="3">
    <source>
        <dbReference type="EMBL" id="KAK2169790.1"/>
    </source>
</evidence>
<reference evidence="3" key="1">
    <citation type="journal article" date="2023" name="Mol. Biol. Evol.">
        <title>Third-Generation Sequencing Reveals the Adaptive Role of the Epigenome in Three Deep-Sea Polychaetes.</title>
        <authorList>
            <person name="Perez M."/>
            <person name="Aroh O."/>
            <person name="Sun Y."/>
            <person name="Lan Y."/>
            <person name="Juniper S.K."/>
            <person name="Young C.R."/>
            <person name="Angers B."/>
            <person name="Qian P.Y."/>
        </authorList>
    </citation>
    <scope>NUCLEOTIDE SEQUENCE</scope>
    <source>
        <strain evidence="3">P08H-3</strain>
    </source>
</reference>
<gene>
    <name evidence="3" type="ORF">LSH36_7g17006</name>
</gene>
<dbReference type="GO" id="GO:0032053">
    <property type="term" value="P:ciliary basal body organization"/>
    <property type="evidence" value="ECO:0007669"/>
    <property type="project" value="TreeGrafter"/>
</dbReference>
<dbReference type="Proteomes" id="UP001208570">
    <property type="component" value="Unassembled WGS sequence"/>
</dbReference>